<feature type="domain" description="RNase H type-1" evidence="2">
    <location>
        <begin position="32"/>
        <end position="154"/>
    </location>
</feature>
<sequence>MDRLRSRTSKQKLPRPATVNWSPPDQCEYKTNFDGAMFPDVAEAGIGVVIRNKEGEVMAALSEKIPQPSSVTMLEMLAARRAAIFIHEVGLRNSVLEGDSEIVIKALQNGDKFQTAFGHLCRDTLSYAKALQSFSFSHTHRQGNCVADALAKKARYCSSLTVWMESVPPDISCLVLAEKHCS</sequence>
<dbReference type="PANTHER" id="PTHR47074">
    <property type="entry name" value="BNAC02G40300D PROTEIN"/>
    <property type="match status" value="1"/>
</dbReference>
<dbReference type="EMBL" id="JAZDWU010000006">
    <property type="protein sequence ID" value="KAK9998260.1"/>
    <property type="molecule type" value="Genomic_DNA"/>
</dbReference>
<evidence type="ECO:0000313" key="3">
    <source>
        <dbReference type="EMBL" id="KAK9998260.1"/>
    </source>
</evidence>
<evidence type="ECO:0000256" key="1">
    <source>
        <dbReference type="SAM" id="MobiDB-lite"/>
    </source>
</evidence>
<dbReference type="GO" id="GO:0003676">
    <property type="term" value="F:nucleic acid binding"/>
    <property type="evidence" value="ECO:0007669"/>
    <property type="project" value="InterPro"/>
</dbReference>
<dbReference type="InterPro" id="IPR044730">
    <property type="entry name" value="RNase_H-like_dom_plant"/>
</dbReference>
<comment type="caution">
    <text evidence="3">The sequence shown here is derived from an EMBL/GenBank/DDBJ whole genome shotgun (WGS) entry which is preliminary data.</text>
</comment>
<dbReference type="Proteomes" id="UP001459277">
    <property type="component" value="Unassembled WGS sequence"/>
</dbReference>
<evidence type="ECO:0000259" key="2">
    <source>
        <dbReference type="Pfam" id="PF13456"/>
    </source>
</evidence>
<protein>
    <recommendedName>
        <fullName evidence="2">RNase H type-1 domain-containing protein</fullName>
    </recommendedName>
</protein>
<dbReference type="InterPro" id="IPR052929">
    <property type="entry name" value="RNase_H-like_EbsB-rel"/>
</dbReference>
<proteinExistence type="predicted"/>
<dbReference type="SUPFAM" id="SSF53098">
    <property type="entry name" value="Ribonuclease H-like"/>
    <property type="match status" value="1"/>
</dbReference>
<evidence type="ECO:0000313" key="4">
    <source>
        <dbReference type="Proteomes" id="UP001459277"/>
    </source>
</evidence>
<dbReference type="InterPro" id="IPR012337">
    <property type="entry name" value="RNaseH-like_sf"/>
</dbReference>
<feature type="region of interest" description="Disordered" evidence="1">
    <location>
        <begin position="1"/>
        <end position="24"/>
    </location>
</feature>
<dbReference type="PANTHER" id="PTHR47074:SF48">
    <property type="entry name" value="POLYNUCLEOTIDYL TRANSFERASE, RIBONUCLEASE H-LIKE SUPERFAMILY PROTEIN"/>
    <property type="match status" value="1"/>
</dbReference>
<reference evidence="3 4" key="1">
    <citation type="submission" date="2024-01" db="EMBL/GenBank/DDBJ databases">
        <title>A telomere-to-telomere, gap-free genome of sweet tea (Lithocarpus litseifolius).</title>
        <authorList>
            <person name="Zhou J."/>
        </authorList>
    </citation>
    <scope>NUCLEOTIDE SEQUENCE [LARGE SCALE GENOMIC DNA]</scope>
    <source>
        <strain evidence="3">Zhou-2022a</strain>
        <tissue evidence="3">Leaf</tissue>
    </source>
</reference>
<accession>A0AAW2CMJ9</accession>
<gene>
    <name evidence="3" type="ORF">SO802_017863</name>
</gene>
<dbReference type="InterPro" id="IPR002156">
    <property type="entry name" value="RNaseH_domain"/>
</dbReference>
<dbReference type="InterPro" id="IPR036397">
    <property type="entry name" value="RNaseH_sf"/>
</dbReference>
<dbReference type="GO" id="GO:0004523">
    <property type="term" value="F:RNA-DNA hybrid ribonuclease activity"/>
    <property type="evidence" value="ECO:0007669"/>
    <property type="project" value="InterPro"/>
</dbReference>
<dbReference type="CDD" id="cd06222">
    <property type="entry name" value="RNase_H_like"/>
    <property type="match status" value="1"/>
</dbReference>
<name>A0AAW2CMJ9_9ROSI</name>
<dbReference type="Pfam" id="PF13456">
    <property type="entry name" value="RVT_3"/>
    <property type="match status" value="1"/>
</dbReference>
<keyword evidence="4" id="KW-1185">Reference proteome</keyword>
<dbReference type="Gene3D" id="3.30.420.10">
    <property type="entry name" value="Ribonuclease H-like superfamily/Ribonuclease H"/>
    <property type="match status" value="1"/>
</dbReference>
<organism evidence="3 4">
    <name type="scientific">Lithocarpus litseifolius</name>
    <dbReference type="NCBI Taxonomy" id="425828"/>
    <lineage>
        <taxon>Eukaryota</taxon>
        <taxon>Viridiplantae</taxon>
        <taxon>Streptophyta</taxon>
        <taxon>Embryophyta</taxon>
        <taxon>Tracheophyta</taxon>
        <taxon>Spermatophyta</taxon>
        <taxon>Magnoliopsida</taxon>
        <taxon>eudicotyledons</taxon>
        <taxon>Gunneridae</taxon>
        <taxon>Pentapetalae</taxon>
        <taxon>rosids</taxon>
        <taxon>fabids</taxon>
        <taxon>Fagales</taxon>
        <taxon>Fagaceae</taxon>
        <taxon>Lithocarpus</taxon>
    </lineage>
</organism>
<dbReference type="AlphaFoldDB" id="A0AAW2CMJ9"/>
<feature type="compositionally biased region" description="Basic residues" evidence="1">
    <location>
        <begin position="1"/>
        <end position="13"/>
    </location>
</feature>